<dbReference type="InParanoid" id="E4X2A2"/>
<dbReference type="EMBL" id="FN653022">
    <property type="protein sequence ID" value="CBY07353.1"/>
    <property type="molecule type" value="Genomic_DNA"/>
</dbReference>
<name>E4X2A2_OIKDI</name>
<evidence type="ECO:0000313" key="3">
    <source>
        <dbReference type="Proteomes" id="UP000001307"/>
    </source>
</evidence>
<sequence>MPRGWPLKKKNKDAPPQPNYEAIPQNRAQMYELFLEHVKRGHFAVSVLTNEGREFNTSGKGNYLLGGKKK</sequence>
<organism evidence="2">
    <name type="scientific">Oikopleura dioica</name>
    <name type="common">Tunicate</name>
    <dbReference type="NCBI Taxonomy" id="34765"/>
    <lineage>
        <taxon>Eukaryota</taxon>
        <taxon>Metazoa</taxon>
        <taxon>Chordata</taxon>
        <taxon>Tunicata</taxon>
        <taxon>Appendicularia</taxon>
        <taxon>Copelata</taxon>
        <taxon>Oikopleuridae</taxon>
        <taxon>Oikopleura</taxon>
    </lineage>
</organism>
<reference evidence="2" key="1">
    <citation type="journal article" date="2010" name="Science">
        <title>Plasticity of animal genome architecture unmasked by rapid evolution of a pelagic tunicate.</title>
        <authorList>
            <person name="Denoeud F."/>
            <person name="Henriet S."/>
            <person name="Mungpakdee S."/>
            <person name="Aury J.M."/>
            <person name="Da Silva C."/>
            <person name="Brinkmann H."/>
            <person name="Mikhaleva J."/>
            <person name="Olsen L.C."/>
            <person name="Jubin C."/>
            <person name="Canestro C."/>
            <person name="Bouquet J.M."/>
            <person name="Danks G."/>
            <person name="Poulain J."/>
            <person name="Campsteijn C."/>
            <person name="Adamski M."/>
            <person name="Cross I."/>
            <person name="Yadetie F."/>
            <person name="Muffato M."/>
            <person name="Louis A."/>
            <person name="Butcher S."/>
            <person name="Tsagkogeorga G."/>
            <person name="Konrad A."/>
            <person name="Singh S."/>
            <person name="Jensen M.F."/>
            <person name="Cong E.H."/>
            <person name="Eikeseth-Otteraa H."/>
            <person name="Noel B."/>
            <person name="Anthouard V."/>
            <person name="Porcel B.M."/>
            <person name="Kachouri-Lafond R."/>
            <person name="Nishino A."/>
            <person name="Ugolini M."/>
            <person name="Chourrout P."/>
            <person name="Nishida H."/>
            <person name="Aasland R."/>
            <person name="Huzurbazar S."/>
            <person name="Westhof E."/>
            <person name="Delsuc F."/>
            <person name="Lehrach H."/>
            <person name="Reinhardt R."/>
            <person name="Weissenbach J."/>
            <person name="Roy S.W."/>
            <person name="Artiguenave F."/>
            <person name="Postlethwait J.H."/>
            <person name="Manak J.R."/>
            <person name="Thompson E.M."/>
            <person name="Jaillon O."/>
            <person name="Du Pasquier L."/>
            <person name="Boudinot P."/>
            <person name="Liberles D.A."/>
            <person name="Volff J.N."/>
            <person name="Philippe H."/>
            <person name="Lenhard B."/>
            <person name="Roest Crollius H."/>
            <person name="Wincker P."/>
            <person name="Chourrout D."/>
        </authorList>
    </citation>
    <scope>NUCLEOTIDE SEQUENCE [LARGE SCALE GENOMIC DNA]</scope>
</reference>
<accession>E4X2A2</accession>
<keyword evidence="3" id="KW-1185">Reference proteome</keyword>
<feature type="compositionally biased region" description="Basic residues" evidence="1">
    <location>
        <begin position="1"/>
        <end position="11"/>
    </location>
</feature>
<gene>
    <name evidence="2" type="ORF">GSOID_T00017017001</name>
</gene>
<protein>
    <submittedName>
        <fullName evidence="2">Uncharacterized protein</fullName>
    </submittedName>
</protein>
<feature type="region of interest" description="Disordered" evidence="1">
    <location>
        <begin position="1"/>
        <end position="20"/>
    </location>
</feature>
<evidence type="ECO:0000256" key="1">
    <source>
        <dbReference type="SAM" id="MobiDB-lite"/>
    </source>
</evidence>
<evidence type="ECO:0000313" key="2">
    <source>
        <dbReference type="EMBL" id="CBY07353.1"/>
    </source>
</evidence>
<dbReference type="Proteomes" id="UP000001307">
    <property type="component" value="Unassembled WGS sequence"/>
</dbReference>
<proteinExistence type="predicted"/>
<dbReference type="AlphaFoldDB" id="E4X2A2"/>